<keyword evidence="4" id="KW-1185">Reference proteome</keyword>
<reference evidence="3 4" key="1">
    <citation type="journal article" date="2011" name="J. Bacteriol.">
        <title>Genome sequence of the algicidal bacterium Kordia algicida OT-1.</title>
        <authorList>
            <person name="Lee H.S."/>
            <person name="Kang S.G."/>
            <person name="Kwon K.K."/>
            <person name="Lee J.H."/>
            <person name="Kim S.J."/>
        </authorList>
    </citation>
    <scope>NUCLEOTIDE SEQUENCE [LARGE SCALE GENOMIC DNA]</scope>
    <source>
        <strain evidence="3 4">OT-1</strain>
    </source>
</reference>
<dbReference type="eggNOG" id="ENOG5033BG8">
    <property type="taxonomic scope" value="Bacteria"/>
</dbReference>
<evidence type="ECO:0000256" key="1">
    <source>
        <dbReference type="SAM" id="Phobius"/>
    </source>
</evidence>
<dbReference type="InterPro" id="IPR055087">
    <property type="entry name" value="GldL-like_N"/>
</dbReference>
<proteinExistence type="predicted"/>
<evidence type="ECO:0000313" key="4">
    <source>
        <dbReference type="Proteomes" id="UP000002945"/>
    </source>
</evidence>
<keyword evidence="1" id="KW-0472">Membrane</keyword>
<gene>
    <name evidence="3" type="ORF">KAOT1_20472</name>
</gene>
<evidence type="ECO:0000259" key="2">
    <source>
        <dbReference type="Pfam" id="PF22827"/>
    </source>
</evidence>
<dbReference type="Proteomes" id="UP000002945">
    <property type="component" value="Unassembled WGS sequence"/>
</dbReference>
<dbReference type="STRING" id="391587.KAOT1_20472"/>
<dbReference type="OrthoDB" id="799967at2"/>
<name>A9DQ05_9FLAO</name>
<dbReference type="RefSeq" id="WP_007096623.1">
    <property type="nucleotide sequence ID" value="NZ_CP142125.1"/>
</dbReference>
<evidence type="ECO:0000313" key="3">
    <source>
        <dbReference type="EMBL" id="EDP97575.1"/>
    </source>
</evidence>
<dbReference type="EMBL" id="ABIB01000002">
    <property type="protein sequence ID" value="EDP97575.1"/>
    <property type="molecule type" value="Genomic_DNA"/>
</dbReference>
<protein>
    <recommendedName>
        <fullName evidence="2">Gliding motility protein GldL-like N-terminal domain-containing protein</fullName>
    </recommendedName>
</protein>
<feature type="domain" description="Gliding motility protein GldL-like N-terminal" evidence="2">
    <location>
        <begin position="17"/>
        <end position="44"/>
    </location>
</feature>
<dbReference type="HOGENOM" id="CLU_206434_0_0_10"/>
<feature type="transmembrane region" description="Helical" evidence="1">
    <location>
        <begin position="31"/>
        <end position="54"/>
    </location>
</feature>
<comment type="caution">
    <text evidence="3">The sequence shown here is derived from an EMBL/GenBank/DDBJ whole genome shotgun (WGS) entry which is preliminary data.</text>
</comment>
<feature type="transmembrane region" description="Helical" evidence="1">
    <location>
        <begin position="7"/>
        <end position="25"/>
    </location>
</feature>
<sequence>MKVKHIIALFLLGIFMTIIGALFKIQHWPYGSMILTVGSFTEGLAILLGIWKLLSTKKFKDFLNS</sequence>
<accession>A9DQ05</accession>
<keyword evidence="1" id="KW-1133">Transmembrane helix</keyword>
<dbReference type="Pfam" id="PF22827">
    <property type="entry name" value="GldL_N"/>
    <property type="match status" value="1"/>
</dbReference>
<organism evidence="3 4">
    <name type="scientific">Kordia algicida OT-1</name>
    <dbReference type="NCBI Taxonomy" id="391587"/>
    <lineage>
        <taxon>Bacteria</taxon>
        <taxon>Pseudomonadati</taxon>
        <taxon>Bacteroidota</taxon>
        <taxon>Flavobacteriia</taxon>
        <taxon>Flavobacteriales</taxon>
        <taxon>Flavobacteriaceae</taxon>
        <taxon>Kordia</taxon>
    </lineage>
</organism>
<dbReference type="AlphaFoldDB" id="A9DQ05"/>
<keyword evidence="1" id="KW-0812">Transmembrane</keyword>